<dbReference type="SMART" id="SM00941">
    <property type="entry name" value="PYNP_C"/>
    <property type="match status" value="1"/>
</dbReference>
<evidence type="ECO:0000256" key="2">
    <source>
        <dbReference type="ARBA" id="ARBA00011738"/>
    </source>
</evidence>
<dbReference type="InterPro" id="IPR036566">
    <property type="entry name" value="PYNP-like_C_sf"/>
</dbReference>
<dbReference type="GO" id="GO:0004645">
    <property type="term" value="F:1,4-alpha-oligoglucan phosphorylase activity"/>
    <property type="evidence" value="ECO:0007669"/>
    <property type="project" value="InterPro"/>
</dbReference>
<dbReference type="AlphaFoldDB" id="A0A455T1X7"/>
<sequence length="441" mass="47302">MQAVELIRKKRNGEALTTEEINWLVEQYTHERIPDYQMAAWLMAVCWRGMDDRETSDLTLAMARSGEQLRVRERLTPVVDKHSTGGVGDKVTLAVAPLVAACGVAVAKMTGRGLGHTGGTVDKLESIRGLRTALTREEFLSILERHGLVLAGQSAELAPADGKMYALRDVTATVDSIPLIAASIMSKKLAVGASHLLLDVKVGAGAFMKTREQAHELARIMVEIGQRAGLYTEAAVTAMEQPLGRAVGNALEVAEAIAVLQGEGPADISLLCRHEAAELLVMTGVATTHHEAEQRVQEAIASGRALAKLAEVCEAQGGDPQQVEQPARLPRAPVVSMLTAPRSGYIAAIHAERIGLTAMRLGAGRFKKGDPIDHRTGLLLQAKVGDYLQAGDPLVEIHARSEEECAAIQQELLACYRWSETPVSSGPLIHEILRPSQNGAS</sequence>
<dbReference type="PIRSF" id="PIRSF000478">
    <property type="entry name" value="TP_PyNP"/>
    <property type="match status" value="1"/>
</dbReference>
<dbReference type="InterPro" id="IPR000312">
    <property type="entry name" value="Glycosyl_Trfase_fam3"/>
</dbReference>
<dbReference type="Pfam" id="PF02885">
    <property type="entry name" value="Glycos_trans_3N"/>
    <property type="match status" value="1"/>
</dbReference>
<dbReference type="SUPFAM" id="SSF54680">
    <property type="entry name" value="Pyrimidine nucleoside phosphorylase C-terminal domain"/>
    <property type="match status" value="1"/>
</dbReference>
<reference evidence="6" key="1">
    <citation type="submission" date="2018-12" db="EMBL/GenBank/DDBJ databases">
        <title>Novel natural products biosynthetic potential of the class Ktedonobacteria.</title>
        <authorList>
            <person name="Zheng Y."/>
            <person name="Saitou A."/>
            <person name="Wang C.M."/>
            <person name="Toyoda A."/>
            <person name="Minakuchi Y."/>
            <person name="Sekiguchi Y."/>
            <person name="Ueda K."/>
            <person name="Takano H."/>
            <person name="Sakai Y."/>
            <person name="Yokota A."/>
            <person name="Yabe S."/>
        </authorList>
    </citation>
    <scope>NUCLEOTIDE SEQUENCE</scope>
    <source>
        <strain evidence="6">A3-2</strain>
    </source>
</reference>
<dbReference type="InterPro" id="IPR035902">
    <property type="entry name" value="Nuc_phospho_transferase"/>
</dbReference>
<dbReference type="InterPro" id="IPR013102">
    <property type="entry name" value="PYNP_C"/>
</dbReference>
<dbReference type="GO" id="GO:0006206">
    <property type="term" value="P:pyrimidine nucleobase metabolic process"/>
    <property type="evidence" value="ECO:0007669"/>
    <property type="project" value="InterPro"/>
</dbReference>
<dbReference type="GO" id="GO:0005829">
    <property type="term" value="C:cytosol"/>
    <property type="evidence" value="ECO:0007669"/>
    <property type="project" value="TreeGrafter"/>
</dbReference>
<keyword evidence="4" id="KW-0808">Transferase</keyword>
<evidence type="ECO:0000256" key="1">
    <source>
        <dbReference type="ARBA" id="ARBA00006915"/>
    </source>
</evidence>
<dbReference type="Gene3D" id="3.90.1170.30">
    <property type="entry name" value="Pyrimidine nucleoside phosphorylase-like, C-terminal domain"/>
    <property type="match status" value="1"/>
</dbReference>
<dbReference type="Pfam" id="PF00591">
    <property type="entry name" value="Glycos_transf_3"/>
    <property type="match status" value="1"/>
</dbReference>
<dbReference type="InterPro" id="IPR018090">
    <property type="entry name" value="Pyrmidine_PPas_bac/euk"/>
</dbReference>
<dbReference type="InterPro" id="IPR036320">
    <property type="entry name" value="Glycosyl_Trfase_fam3_N_dom_sf"/>
</dbReference>
<dbReference type="Gene3D" id="1.20.970.10">
    <property type="entry name" value="Transferase, Pyrimidine Nucleoside Phosphorylase, Chain C"/>
    <property type="match status" value="1"/>
</dbReference>
<dbReference type="SUPFAM" id="SSF52418">
    <property type="entry name" value="Nucleoside phosphorylase/phosphoribosyltransferase catalytic domain"/>
    <property type="match status" value="1"/>
</dbReference>
<dbReference type="PANTHER" id="PTHR10515">
    <property type="entry name" value="THYMIDINE PHOSPHORYLASE"/>
    <property type="match status" value="1"/>
</dbReference>
<accession>A0A455T1X7</accession>
<keyword evidence="3" id="KW-0328">Glycosyltransferase</keyword>
<dbReference type="NCBIfam" id="NF004490">
    <property type="entry name" value="PRK05820.1"/>
    <property type="match status" value="1"/>
</dbReference>
<evidence type="ECO:0000256" key="3">
    <source>
        <dbReference type="ARBA" id="ARBA00022676"/>
    </source>
</evidence>
<dbReference type="GO" id="GO:0009032">
    <property type="term" value="F:thymidine phosphorylase activity"/>
    <property type="evidence" value="ECO:0007669"/>
    <property type="project" value="TreeGrafter"/>
</dbReference>
<dbReference type="NCBIfam" id="TIGR02644">
    <property type="entry name" value="Y_phosphoryl"/>
    <property type="match status" value="1"/>
</dbReference>
<dbReference type="SUPFAM" id="SSF47648">
    <property type="entry name" value="Nucleoside phosphorylase/phosphoribosyltransferase N-terminal domain"/>
    <property type="match status" value="1"/>
</dbReference>
<organism evidence="6">
    <name type="scientific">Thermogemmatispora argillosa</name>
    <dbReference type="NCBI Taxonomy" id="2045280"/>
    <lineage>
        <taxon>Bacteria</taxon>
        <taxon>Bacillati</taxon>
        <taxon>Chloroflexota</taxon>
        <taxon>Ktedonobacteria</taxon>
        <taxon>Thermogemmatisporales</taxon>
        <taxon>Thermogemmatisporaceae</taxon>
        <taxon>Thermogemmatispora</taxon>
    </lineage>
</organism>
<dbReference type="GO" id="GO:0006213">
    <property type="term" value="P:pyrimidine nucleoside metabolic process"/>
    <property type="evidence" value="ECO:0007669"/>
    <property type="project" value="InterPro"/>
</dbReference>
<proteinExistence type="inferred from homology"/>
<gene>
    <name evidence="6" type="ORF">KTA_20150</name>
</gene>
<protein>
    <submittedName>
        <fullName evidence="6">Thymidine phosphorylase</fullName>
    </submittedName>
</protein>
<comment type="similarity">
    <text evidence="1">Belongs to the thymidine/pyrimidine-nucleoside phosphorylase family.</text>
</comment>
<dbReference type="EMBL" id="AP019377">
    <property type="protein sequence ID" value="BBH93816.1"/>
    <property type="molecule type" value="Genomic_DNA"/>
</dbReference>
<comment type="subunit">
    <text evidence="2">Homodimer.</text>
</comment>
<dbReference type="FunFam" id="3.40.1030.10:FF:000003">
    <property type="entry name" value="Pyrimidine-nucleoside phosphorylase"/>
    <property type="match status" value="1"/>
</dbReference>
<evidence type="ECO:0000256" key="4">
    <source>
        <dbReference type="ARBA" id="ARBA00022679"/>
    </source>
</evidence>
<name>A0A455T1X7_9CHLR</name>
<evidence type="ECO:0000259" key="5">
    <source>
        <dbReference type="SMART" id="SM00941"/>
    </source>
</evidence>
<evidence type="ECO:0000313" key="6">
    <source>
        <dbReference type="EMBL" id="BBH93816.1"/>
    </source>
</evidence>
<dbReference type="Pfam" id="PF07831">
    <property type="entry name" value="PYNP_C"/>
    <property type="match status" value="1"/>
</dbReference>
<dbReference type="InterPro" id="IPR017459">
    <property type="entry name" value="Glycosyl_Trfase_fam3_N_dom"/>
</dbReference>
<dbReference type="Gene3D" id="3.40.1030.10">
    <property type="entry name" value="Nucleoside phosphorylase/phosphoribosyltransferase catalytic domain"/>
    <property type="match status" value="1"/>
</dbReference>
<dbReference type="PANTHER" id="PTHR10515:SF0">
    <property type="entry name" value="THYMIDINE PHOSPHORYLASE"/>
    <property type="match status" value="1"/>
</dbReference>
<dbReference type="InterPro" id="IPR000053">
    <property type="entry name" value="Thymidine/pyrmidine_PPase"/>
</dbReference>
<feature type="domain" description="Pyrimidine nucleoside phosphorylase C-terminal" evidence="5">
    <location>
        <begin position="345"/>
        <end position="419"/>
    </location>
</feature>